<accession>A0A6J4HXZ9</accession>
<evidence type="ECO:0000256" key="1">
    <source>
        <dbReference type="SAM" id="Phobius"/>
    </source>
</evidence>
<name>A0A6J4HXZ9_9BACT</name>
<keyword evidence="1" id="KW-0472">Membrane</keyword>
<reference evidence="2" key="1">
    <citation type="submission" date="2020-02" db="EMBL/GenBank/DDBJ databases">
        <authorList>
            <person name="Meier V. D."/>
        </authorList>
    </citation>
    <scope>NUCLEOTIDE SEQUENCE</scope>
    <source>
        <strain evidence="2">AVDCRST_MAG63</strain>
    </source>
</reference>
<dbReference type="EMBL" id="CADCTO010000151">
    <property type="protein sequence ID" value="CAA9234262.1"/>
    <property type="molecule type" value="Genomic_DNA"/>
</dbReference>
<feature type="transmembrane region" description="Helical" evidence="1">
    <location>
        <begin position="35"/>
        <end position="52"/>
    </location>
</feature>
<proteinExistence type="predicted"/>
<evidence type="ECO:0000313" key="2">
    <source>
        <dbReference type="EMBL" id="CAA9234262.1"/>
    </source>
</evidence>
<dbReference type="AlphaFoldDB" id="A0A6J4HXZ9"/>
<sequence>MRSPREVALCAWFVLTALAFWGPYGGLRVPETVVLYGVFLLTFVATLVLRLMKARGAAPREREEAGG</sequence>
<keyword evidence="1" id="KW-0812">Transmembrane</keyword>
<gene>
    <name evidence="2" type="ORF">AVDCRST_MAG63-1255</name>
</gene>
<keyword evidence="1" id="KW-1133">Transmembrane helix</keyword>
<protein>
    <submittedName>
        <fullName evidence="2">Uncharacterized protein</fullName>
    </submittedName>
</protein>
<organism evidence="2">
    <name type="scientific">uncultured Armatimonadetes bacterium</name>
    <dbReference type="NCBI Taxonomy" id="157466"/>
    <lineage>
        <taxon>Bacteria</taxon>
        <taxon>Bacillati</taxon>
        <taxon>Armatimonadota</taxon>
        <taxon>environmental samples</taxon>
    </lineage>
</organism>